<reference evidence="1" key="1">
    <citation type="journal article" date="2014" name="Int. J. Syst. Evol. Microbiol.">
        <title>Complete genome sequence of Corynebacterium casei LMG S-19264T (=DSM 44701T), isolated from a smear-ripened cheese.</title>
        <authorList>
            <consortium name="US DOE Joint Genome Institute (JGI-PGF)"/>
            <person name="Walter F."/>
            <person name="Albersmeier A."/>
            <person name="Kalinowski J."/>
            <person name="Ruckert C."/>
        </authorList>
    </citation>
    <scope>NUCLEOTIDE SEQUENCE</scope>
    <source>
        <strain evidence="1">JCM 17251</strain>
    </source>
</reference>
<dbReference type="EMBL" id="BMOS01000015">
    <property type="protein sequence ID" value="GGN59667.1"/>
    <property type="molecule type" value="Genomic_DNA"/>
</dbReference>
<comment type="caution">
    <text evidence="1">The sequence shown here is derived from an EMBL/GenBank/DDBJ whole genome shotgun (WGS) entry which is preliminary data.</text>
</comment>
<keyword evidence="2" id="KW-1185">Reference proteome</keyword>
<dbReference type="AlphaFoldDB" id="A0A917XZW2"/>
<gene>
    <name evidence="1" type="ORF">GCM10007971_23060</name>
</gene>
<name>A0A917XZW2_9BACI</name>
<dbReference type="Proteomes" id="UP000624041">
    <property type="component" value="Unassembled WGS sequence"/>
</dbReference>
<proteinExistence type="predicted"/>
<sequence>MTLIIESYADLETKAGFYGKSWFIISIVSPTEIWRFIENINFRKRGLENSWKVRKSKEFQCPPEYKGALVDIERIIEGEGEFYLI</sequence>
<accession>A0A917XZW2</accession>
<evidence type="ECO:0000313" key="1">
    <source>
        <dbReference type="EMBL" id="GGN59667.1"/>
    </source>
</evidence>
<protein>
    <submittedName>
        <fullName evidence="1">Uncharacterized protein</fullName>
    </submittedName>
</protein>
<reference evidence="1" key="2">
    <citation type="submission" date="2020-09" db="EMBL/GenBank/DDBJ databases">
        <authorList>
            <person name="Sun Q."/>
            <person name="Ohkuma M."/>
        </authorList>
    </citation>
    <scope>NUCLEOTIDE SEQUENCE</scope>
    <source>
        <strain evidence="1">JCM 17251</strain>
    </source>
</reference>
<organism evidence="1 2">
    <name type="scientific">Oceanobacillus indicireducens</name>
    <dbReference type="NCBI Taxonomy" id="1004261"/>
    <lineage>
        <taxon>Bacteria</taxon>
        <taxon>Bacillati</taxon>
        <taxon>Bacillota</taxon>
        <taxon>Bacilli</taxon>
        <taxon>Bacillales</taxon>
        <taxon>Bacillaceae</taxon>
        <taxon>Oceanobacillus</taxon>
    </lineage>
</organism>
<evidence type="ECO:0000313" key="2">
    <source>
        <dbReference type="Proteomes" id="UP000624041"/>
    </source>
</evidence>